<dbReference type="InterPro" id="IPR013321">
    <property type="entry name" value="Arc_rbn_hlx_hlx"/>
</dbReference>
<evidence type="ECO:0000313" key="1">
    <source>
        <dbReference type="EMBL" id="RAJ92204.1"/>
    </source>
</evidence>
<protein>
    <submittedName>
        <fullName evidence="1">Uncharacterized protein</fullName>
    </submittedName>
</protein>
<gene>
    <name evidence="1" type="ORF">LX87_05172</name>
</gene>
<dbReference type="GO" id="GO:0006355">
    <property type="term" value="P:regulation of DNA-templated transcription"/>
    <property type="evidence" value="ECO:0007669"/>
    <property type="project" value="InterPro"/>
</dbReference>
<organism evidence="1 2">
    <name type="scientific">Larkinella arboricola</name>
    <dbReference type="NCBI Taxonomy" id="643671"/>
    <lineage>
        <taxon>Bacteria</taxon>
        <taxon>Pseudomonadati</taxon>
        <taxon>Bacteroidota</taxon>
        <taxon>Cytophagia</taxon>
        <taxon>Cytophagales</taxon>
        <taxon>Spirosomataceae</taxon>
        <taxon>Larkinella</taxon>
    </lineage>
</organism>
<dbReference type="Gene3D" id="1.10.1220.10">
    <property type="entry name" value="Met repressor-like"/>
    <property type="match status" value="1"/>
</dbReference>
<evidence type="ECO:0000313" key="2">
    <source>
        <dbReference type="Proteomes" id="UP000248790"/>
    </source>
</evidence>
<sequence>MRKISIDLPDDIYKELMRIKYEKDVNENEKISIGELVRQAVKEWLDNNKETPAQK</sequence>
<dbReference type="Proteomes" id="UP000248790">
    <property type="component" value="Unassembled WGS sequence"/>
</dbReference>
<accession>A0A327WM50</accession>
<dbReference type="EMBL" id="QLMC01000008">
    <property type="protein sequence ID" value="RAJ92204.1"/>
    <property type="molecule type" value="Genomic_DNA"/>
</dbReference>
<name>A0A327WM50_LARAB</name>
<comment type="caution">
    <text evidence="1">The sequence shown here is derived from an EMBL/GenBank/DDBJ whole genome shotgun (WGS) entry which is preliminary data.</text>
</comment>
<reference evidence="1 2" key="1">
    <citation type="submission" date="2018-06" db="EMBL/GenBank/DDBJ databases">
        <title>Genomic Encyclopedia of Archaeal and Bacterial Type Strains, Phase II (KMG-II): from individual species to whole genera.</title>
        <authorList>
            <person name="Goeker M."/>
        </authorList>
    </citation>
    <scope>NUCLEOTIDE SEQUENCE [LARGE SCALE GENOMIC DNA]</scope>
    <source>
        <strain evidence="1 2">DSM 21851</strain>
    </source>
</reference>
<dbReference type="AlphaFoldDB" id="A0A327WM50"/>
<keyword evidence="2" id="KW-1185">Reference proteome</keyword>
<proteinExistence type="predicted"/>